<keyword evidence="3" id="KW-1185">Reference proteome</keyword>
<reference evidence="2 3" key="1">
    <citation type="submission" date="2016-05" db="EMBL/GenBank/DDBJ databases">
        <title>Genome sequencing reveals origins of a unique bacterial endosymbiosis in the earliest lineages of terrestrial Fungi.</title>
        <authorList>
            <consortium name="DOE Joint Genome Institute"/>
            <person name="Uehling J."/>
            <person name="Gryganskyi A."/>
            <person name="Hameed K."/>
            <person name="Tschaplinski T."/>
            <person name="Misztal P."/>
            <person name="Wu S."/>
            <person name="Desiro A."/>
            <person name="Vande Pol N."/>
            <person name="Du Z.-Y."/>
            <person name="Zienkiewicz A."/>
            <person name="Zienkiewicz K."/>
            <person name="Morin E."/>
            <person name="Tisserant E."/>
            <person name="Splivallo R."/>
            <person name="Hainaut M."/>
            <person name="Henrissat B."/>
            <person name="Ohm R."/>
            <person name="Kuo A."/>
            <person name="Yan J."/>
            <person name="Lipzen A."/>
            <person name="Nolan M."/>
            <person name="Labutti K."/>
            <person name="Barry K."/>
            <person name="Goldstein A."/>
            <person name="Labbe J."/>
            <person name="Schadt C."/>
            <person name="Tuskan G."/>
            <person name="Grigoriev I."/>
            <person name="Martin F."/>
            <person name="Vilgalys R."/>
            <person name="Bonito G."/>
        </authorList>
    </citation>
    <scope>NUCLEOTIDE SEQUENCE [LARGE SCALE GENOMIC DNA]</scope>
    <source>
        <strain evidence="2 3">AG-77</strain>
    </source>
</reference>
<sequence>MFLLPPPPISITLQLQPLHDTHDLMPRTQQGHCPRKRSITAKHNAINPSYSSSSSSAMNMSDN</sequence>
<organism evidence="2 3">
    <name type="scientific">Linnemannia elongata AG-77</name>
    <dbReference type="NCBI Taxonomy" id="1314771"/>
    <lineage>
        <taxon>Eukaryota</taxon>
        <taxon>Fungi</taxon>
        <taxon>Fungi incertae sedis</taxon>
        <taxon>Mucoromycota</taxon>
        <taxon>Mortierellomycotina</taxon>
        <taxon>Mortierellomycetes</taxon>
        <taxon>Mortierellales</taxon>
        <taxon>Mortierellaceae</taxon>
        <taxon>Linnemannia</taxon>
    </lineage>
</organism>
<feature type="region of interest" description="Disordered" evidence="1">
    <location>
        <begin position="25"/>
        <end position="63"/>
    </location>
</feature>
<evidence type="ECO:0000313" key="3">
    <source>
        <dbReference type="Proteomes" id="UP000078512"/>
    </source>
</evidence>
<gene>
    <name evidence="2" type="ORF">K457DRAFT_26159</name>
</gene>
<dbReference type="AlphaFoldDB" id="A0A197JCZ6"/>
<dbReference type="Proteomes" id="UP000078512">
    <property type="component" value="Unassembled WGS sequence"/>
</dbReference>
<proteinExistence type="predicted"/>
<evidence type="ECO:0000313" key="2">
    <source>
        <dbReference type="EMBL" id="OAQ22324.1"/>
    </source>
</evidence>
<accession>A0A197JCZ6</accession>
<evidence type="ECO:0000256" key="1">
    <source>
        <dbReference type="SAM" id="MobiDB-lite"/>
    </source>
</evidence>
<protein>
    <submittedName>
        <fullName evidence="2">Uncharacterized protein</fullName>
    </submittedName>
</protein>
<dbReference type="EMBL" id="KV442179">
    <property type="protein sequence ID" value="OAQ22324.1"/>
    <property type="molecule type" value="Genomic_DNA"/>
</dbReference>
<name>A0A197JCZ6_9FUNG</name>